<dbReference type="PANTHER" id="PTHR46086:SF9">
    <property type="entry name" value="FUNGAL LIPASE-LIKE DOMAIN-CONTAINING PROTEIN"/>
    <property type="match status" value="1"/>
</dbReference>
<dbReference type="Proteomes" id="UP001314170">
    <property type="component" value="Unassembled WGS sequence"/>
</dbReference>
<dbReference type="InterPro" id="IPR044819">
    <property type="entry name" value="OBL-like"/>
</dbReference>
<name>A0AAV1RNS0_9ROSI</name>
<organism evidence="1 2">
    <name type="scientific">Dovyalis caffra</name>
    <dbReference type="NCBI Taxonomy" id="77055"/>
    <lineage>
        <taxon>Eukaryota</taxon>
        <taxon>Viridiplantae</taxon>
        <taxon>Streptophyta</taxon>
        <taxon>Embryophyta</taxon>
        <taxon>Tracheophyta</taxon>
        <taxon>Spermatophyta</taxon>
        <taxon>Magnoliopsida</taxon>
        <taxon>eudicotyledons</taxon>
        <taxon>Gunneridae</taxon>
        <taxon>Pentapetalae</taxon>
        <taxon>rosids</taxon>
        <taxon>fabids</taxon>
        <taxon>Malpighiales</taxon>
        <taxon>Salicaceae</taxon>
        <taxon>Flacourtieae</taxon>
        <taxon>Dovyalis</taxon>
    </lineage>
</organism>
<keyword evidence="2" id="KW-1185">Reference proteome</keyword>
<dbReference type="EMBL" id="CAWUPB010001108">
    <property type="protein sequence ID" value="CAK7337683.1"/>
    <property type="molecule type" value="Genomic_DNA"/>
</dbReference>
<evidence type="ECO:0000313" key="1">
    <source>
        <dbReference type="EMBL" id="CAK7337683.1"/>
    </source>
</evidence>
<proteinExistence type="predicted"/>
<sequence>MSSNNFSGNYLVLRPEEVSYLNVFRILWNDDIEKKAFVDFPDGKKENLHRRVVRPIKESETFLSIIGHMDKRVDLDKNIKLDDSRYYSALSVMAAKIAYENKAFVENAVINHWKVNGTKILRFYVAPSYA</sequence>
<reference evidence="1 2" key="1">
    <citation type="submission" date="2024-01" db="EMBL/GenBank/DDBJ databases">
        <authorList>
            <person name="Waweru B."/>
        </authorList>
    </citation>
    <scope>NUCLEOTIDE SEQUENCE [LARGE SCALE GENOMIC DNA]</scope>
</reference>
<dbReference type="GO" id="GO:0006629">
    <property type="term" value="P:lipid metabolic process"/>
    <property type="evidence" value="ECO:0007669"/>
    <property type="project" value="InterPro"/>
</dbReference>
<accession>A0AAV1RNS0</accession>
<gene>
    <name evidence="1" type="ORF">DCAF_LOCUS12721</name>
</gene>
<protein>
    <submittedName>
        <fullName evidence="1">Uncharacterized protein</fullName>
    </submittedName>
</protein>
<dbReference type="GO" id="GO:0004806">
    <property type="term" value="F:triacylglycerol lipase activity"/>
    <property type="evidence" value="ECO:0007669"/>
    <property type="project" value="InterPro"/>
</dbReference>
<comment type="caution">
    <text evidence="1">The sequence shown here is derived from an EMBL/GenBank/DDBJ whole genome shotgun (WGS) entry which is preliminary data.</text>
</comment>
<dbReference type="AlphaFoldDB" id="A0AAV1RNS0"/>
<evidence type="ECO:0000313" key="2">
    <source>
        <dbReference type="Proteomes" id="UP001314170"/>
    </source>
</evidence>
<dbReference type="PANTHER" id="PTHR46086">
    <property type="entry name" value="ALPHA/BETA-HYDROLASES SUPERFAMILY PROTEIN"/>
    <property type="match status" value="1"/>
</dbReference>